<reference evidence="3" key="1">
    <citation type="journal article" date="2019" name="Int. J. Syst. Evol. Microbiol.">
        <title>The Global Catalogue of Microorganisms (GCM) 10K type strain sequencing project: providing services to taxonomists for standard genome sequencing and annotation.</title>
        <authorList>
            <consortium name="The Broad Institute Genomics Platform"/>
            <consortium name="The Broad Institute Genome Sequencing Center for Infectious Disease"/>
            <person name="Wu L."/>
            <person name="Ma J."/>
        </authorList>
    </citation>
    <scope>NUCLEOTIDE SEQUENCE [LARGE SCALE GENOMIC DNA]</scope>
    <source>
        <strain evidence="3">CGMCC 4.7396</strain>
    </source>
</reference>
<proteinExistence type="predicted"/>
<evidence type="ECO:0000313" key="3">
    <source>
        <dbReference type="Proteomes" id="UP001595712"/>
    </source>
</evidence>
<dbReference type="Proteomes" id="UP001595712">
    <property type="component" value="Unassembled WGS sequence"/>
</dbReference>
<name>A0ABV7Q1H7_9ACTN</name>
<dbReference type="EMBL" id="JBHRWO010000010">
    <property type="protein sequence ID" value="MFC3493275.1"/>
    <property type="molecule type" value="Genomic_DNA"/>
</dbReference>
<dbReference type="RefSeq" id="WP_387975349.1">
    <property type="nucleotide sequence ID" value="NZ_JBHRWO010000010.1"/>
</dbReference>
<gene>
    <name evidence="2" type="ORF">ACFO8M_12350</name>
</gene>
<sequence length="106" mass="11323">MAGDPILVEPGKLRSTASQIESTAAKFPQQHPPVDNGTDAASKANRGYLTSSAADNFATQLKPVLESIEQRIEQQAESIKDSAKAWEDADEQAAKDLDKIAGEIEA</sequence>
<organism evidence="2 3">
    <name type="scientific">Glycomyces rhizosphaerae</name>
    <dbReference type="NCBI Taxonomy" id="2054422"/>
    <lineage>
        <taxon>Bacteria</taxon>
        <taxon>Bacillati</taxon>
        <taxon>Actinomycetota</taxon>
        <taxon>Actinomycetes</taxon>
        <taxon>Glycomycetales</taxon>
        <taxon>Glycomycetaceae</taxon>
        <taxon>Glycomyces</taxon>
    </lineage>
</organism>
<feature type="region of interest" description="Disordered" evidence="1">
    <location>
        <begin position="22"/>
        <end position="43"/>
    </location>
</feature>
<dbReference type="Gene3D" id="1.10.287.1060">
    <property type="entry name" value="ESAT-6-like"/>
    <property type="match status" value="1"/>
</dbReference>
<evidence type="ECO:0000313" key="2">
    <source>
        <dbReference type="EMBL" id="MFC3493275.1"/>
    </source>
</evidence>
<dbReference type="InterPro" id="IPR022536">
    <property type="entry name" value="EspC"/>
</dbReference>
<accession>A0ABV7Q1H7</accession>
<keyword evidence="3" id="KW-1185">Reference proteome</keyword>
<comment type="caution">
    <text evidence="2">The sequence shown here is derived from an EMBL/GenBank/DDBJ whole genome shotgun (WGS) entry which is preliminary data.</text>
</comment>
<dbReference type="Pfam" id="PF10824">
    <property type="entry name" value="T7SS_ESX_EspC"/>
    <property type="match status" value="1"/>
</dbReference>
<evidence type="ECO:0000256" key="1">
    <source>
        <dbReference type="SAM" id="MobiDB-lite"/>
    </source>
</evidence>
<protein>
    <submittedName>
        <fullName evidence="2">Type VII secretion target</fullName>
    </submittedName>
</protein>